<dbReference type="CDD" id="cd22150">
    <property type="entry name" value="F-box_CeFBXA-like"/>
    <property type="match status" value="1"/>
</dbReference>
<dbReference type="KEGG" id="crq:GCK72_021172"/>
<dbReference type="InterPro" id="IPR002900">
    <property type="entry name" value="DUF38/FTH_CAE_spp"/>
</dbReference>
<evidence type="ECO:0000259" key="1">
    <source>
        <dbReference type="PROSITE" id="PS50181"/>
    </source>
</evidence>
<dbReference type="SMART" id="SM00256">
    <property type="entry name" value="FBOX"/>
    <property type="match status" value="1"/>
</dbReference>
<dbReference type="GeneID" id="78777152"/>
<gene>
    <name evidence="2" type="ORF">GCK72_021172</name>
</gene>
<dbReference type="Pfam" id="PF01827">
    <property type="entry name" value="FTH"/>
    <property type="match status" value="1"/>
</dbReference>
<dbReference type="AlphaFoldDB" id="A0A6A5GJV2"/>
<proteinExistence type="predicted"/>
<dbReference type="PANTHER" id="PTHR23015:SF4">
    <property type="entry name" value="DUF38 DOMAIN-CONTAINING PROTEIN-RELATED"/>
    <property type="match status" value="1"/>
</dbReference>
<dbReference type="GO" id="GO:0045087">
    <property type="term" value="P:innate immune response"/>
    <property type="evidence" value="ECO:0007669"/>
    <property type="project" value="TreeGrafter"/>
</dbReference>
<evidence type="ECO:0000313" key="3">
    <source>
        <dbReference type="Proteomes" id="UP000483820"/>
    </source>
</evidence>
<dbReference type="Pfam" id="PF00646">
    <property type="entry name" value="F-box"/>
    <property type="match status" value="1"/>
</dbReference>
<dbReference type="Proteomes" id="UP000483820">
    <property type="component" value="Chromosome V"/>
</dbReference>
<dbReference type="InterPro" id="IPR001810">
    <property type="entry name" value="F-box_dom"/>
</dbReference>
<reference evidence="2 3" key="1">
    <citation type="submission" date="2019-12" db="EMBL/GenBank/DDBJ databases">
        <title>Chromosome-level assembly of the Caenorhabditis remanei genome.</title>
        <authorList>
            <person name="Teterina A.A."/>
            <person name="Willis J.H."/>
            <person name="Phillips P.C."/>
        </authorList>
    </citation>
    <scope>NUCLEOTIDE SEQUENCE [LARGE SCALE GENOMIC DNA]</scope>
    <source>
        <strain evidence="2 3">PX506</strain>
        <tissue evidence="2">Whole organism</tissue>
    </source>
</reference>
<protein>
    <recommendedName>
        <fullName evidence="1">F-box domain-containing protein</fullName>
    </recommendedName>
</protein>
<name>A0A6A5GJV2_CAERE</name>
<dbReference type="EMBL" id="WUAV01000005">
    <property type="protein sequence ID" value="KAF1754609.1"/>
    <property type="molecule type" value="Genomic_DNA"/>
</dbReference>
<dbReference type="PROSITE" id="PS50181">
    <property type="entry name" value="FBOX"/>
    <property type="match status" value="1"/>
</dbReference>
<dbReference type="RefSeq" id="XP_053582991.1">
    <property type="nucleotide sequence ID" value="XM_053734078.1"/>
</dbReference>
<comment type="caution">
    <text evidence="2">The sequence shown here is derived from an EMBL/GenBank/DDBJ whole genome shotgun (WGS) entry which is preliminary data.</text>
</comment>
<accession>A0A6A5GJV2</accession>
<sequence length="384" mass="46385">MGSEAIKYKEFEIWYNRFSRGEFDLDYDIRSEPKTRDFCQLPTCVIEKVLEKLCYIEQLTVRKVCRDIKSVVDSMRCSLKSIEMTWHSDYIECRFDDQLVVYSRTKYIRYNVDNVIRVFDKDYGKLALQDWKFPMRNRKLRLDFLKIECKEPNNRMKKEKKVKKLIEIFRELIGALESIGSRVHVEKLQIDTFRPDFNDVEYILNCFQPGYLKSIAIPGFYLKREELNVERPTSPAPGVEPSEAHERAKTNYRRACFLKDDIYEITELEQWKEAEELHLKYNWDYFYDEDLIHFKRFHFTDCILDRERLIHLREIFSESTNFELCTITSPNFQTCSEYLESFCEKVESGEEVIYRFKILEDSRKILEFKLDYNQRKIIISKKSL</sequence>
<dbReference type="CTD" id="78777152"/>
<dbReference type="PANTHER" id="PTHR23015">
    <property type="entry name" value="UNCHARACTERIZED C.ELEGANS PROTEIN"/>
    <property type="match status" value="1"/>
</dbReference>
<evidence type="ECO:0000313" key="2">
    <source>
        <dbReference type="EMBL" id="KAF1754609.1"/>
    </source>
</evidence>
<organism evidence="2 3">
    <name type="scientific">Caenorhabditis remanei</name>
    <name type="common">Caenorhabditis vulgaris</name>
    <dbReference type="NCBI Taxonomy" id="31234"/>
    <lineage>
        <taxon>Eukaryota</taxon>
        <taxon>Metazoa</taxon>
        <taxon>Ecdysozoa</taxon>
        <taxon>Nematoda</taxon>
        <taxon>Chromadorea</taxon>
        <taxon>Rhabditida</taxon>
        <taxon>Rhabditina</taxon>
        <taxon>Rhabditomorpha</taxon>
        <taxon>Rhabditoidea</taxon>
        <taxon>Rhabditidae</taxon>
        <taxon>Peloderinae</taxon>
        <taxon>Caenorhabditis</taxon>
    </lineage>
</organism>
<dbReference type="InterPro" id="IPR040161">
    <property type="entry name" value="FB224"/>
</dbReference>
<feature type="domain" description="F-box" evidence="1">
    <location>
        <begin position="35"/>
        <end position="89"/>
    </location>
</feature>